<dbReference type="PANTHER" id="PTHR42852">
    <property type="entry name" value="THIOL:DISULFIDE INTERCHANGE PROTEIN DSBE"/>
    <property type="match status" value="1"/>
</dbReference>
<dbReference type="InterPro" id="IPR036249">
    <property type="entry name" value="Thioredoxin-like_sf"/>
</dbReference>
<feature type="domain" description="Thioredoxin" evidence="6">
    <location>
        <begin position="22"/>
        <end position="187"/>
    </location>
</feature>
<dbReference type="PROSITE" id="PS51352">
    <property type="entry name" value="THIOREDOXIN_2"/>
    <property type="match status" value="1"/>
</dbReference>
<dbReference type="RefSeq" id="WP_320004071.1">
    <property type="nucleotide sequence ID" value="NZ_JAUHJS010000004.1"/>
</dbReference>
<dbReference type="Proteomes" id="UP001168552">
    <property type="component" value="Unassembled WGS sequence"/>
</dbReference>
<dbReference type="PANTHER" id="PTHR42852:SF6">
    <property type="entry name" value="THIOL:DISULFIDE INTERCHANGE PROTEIN DSBE"/>
    <property type="match status" value="1"/>
</dbReference>
<evidence type="ECO:0000313" key="8">
    <source>
        <dbReference type="Proteomes" id="UP001168552"/>
    </source>
</evidence>
<evidence type="ECO:0000259" key="6">
    <source>
        <dbReference type="PROSITE" id="PS51352"/>
    </source>
</evidence>
<dbReference type="InterPro" id="IPR012336">
    <property type="entry name" value="Thioredoxin-like_fold"/>
</dbReference>
<evidence type="ECO:0000256" key="3">
    <source>
        <dbReference type="ARBA" id="ARBA00023157"/>
    </source>
</evidence>
<dbReference type="SUPFAM" id="SSF52833">
    <property type="entry name" value="Thioredoxin-like"/>
    <property type="match status" value="1"/>
</dbReference>
<evidence type="ECO:0000256" key="5">
    <source>
        <dbReference type="SAM" id="SignalP"/>
    </source>
</evidence>
<gene>
    <name evidence="7" type="ORF">QWY31_08500</name>
</gene>
<dbReference type="InterPro" id="IPR050553">
    <property type="entry name" value="Thioredoxin_ResA/DsbE_sf"/>
</dbReference>
<keyword evidence="3" id="KW-1015">Disulfide bond</keyword>
<keyword evidence="5" id="KW-0732">Signal</keyword>
<organism evidence="7 8">
    <name type="scientific">Shiella aurantiaca</name>
    <dbReference type="NCBI Taxonomy" id="3058365"/>
    <lineage>
        <taxon>Bacteria</taxon>
        <taxon>Pseudomonadati</taxon>
        <taxon>Bacteroidota</taxon>
        <taxon>Cytophagia</taxon>
        <taxon>Cytophagales</taxon>
        <taxon>Shiellaceae</taxon>
        <taxon>Shiella</taxon>
    </lineage>
</organism>
<dbReference type="CDD" id="cd02966">
    <property type="entry name" value="TlpA_like_family"/>
    <property type="match status" value="1"/>
</dbReference>
<evidence type="ECO:0000256" key="4">
    <source>
        <dbReference type="ARBA" id="ARBA00023284"/>
    </source>
</evidence>
<comment type="subcellular location">
    <subcellularLocation>
        <location evidence="1">Cell envelope</location>
    </subcellularLocation>
</comment>
<feature type="chain" id="PRO_5046194351" evidence="5">
    <location>
        <begin position="22"/>
        <end position="190"/>
    </location>
</feature>
<dbReference type="InterPro" id="IPR013766">
    <property type="entry name" value="Thioredoxin_domain"/>
</dbReference>
<evidence type="ECO:0000256" key="2">
    <source>
        <dbReference type="ARBA" id="ARBA00022748"/>
    </source>
</evidence>
<accession>A0ABT8F4Z9</accession>
<evidence type="ECO:0000256" key="1">
    <source>
        <dbReference type="ARBA" id="ARBA00004196"/>
    </source>
</evidence>
<name>A0ABT8F4Z9_9BACT</name>
<dbReference type="EMBL" id="JAUHJS010000004">
    <property type="protein sequence ID" value="MDN4165538.1"/>
    <property type="molecule type" value="Genomic_DNA"/>
</dbReference>
<comment type="caution">
    <text evidence="7">The sequence shown here is derived from an EMBL/GenBank/DDBJ whole genome shotgun (WGS) entry which is preliminary data.</text>
</comment>
<feature type="signal peptide" evidence="5">
    <location>
        <begin position="1"/>
        <end position="21"/>
    </location>
</feature>
<keyword evidence="4" id="KW-0676">Redox-active center</keyword>
<sequence length="190" mass="21861">MIRSFLALCLLVVLGMPHALAQQSQSYRPDSLQYLLKDSTGQLFQLSFPTPSKKEFRFSAQPERLVLIDVWATWCKPCIEAQPKVDSLVKQVGADKVDVVYLSIDTEMEKWKNFTRKKKWKGTHILADKKLHTPIFDLLTFQYSSEKVRFFAVTIPQYFFINSSGQLLEAASTDTPEFLNQMQNLAAEFE</sequence>
<reference evidence="7" key="1">
    <citation type="submission" date="2023-06" db="EMBL/GenBank/DDBJ databases">
        <title>Cytophagales bacterium Strain LB-30, isolated from soil.</title>
        <authorList>
            <person name="Liu B."/>
        </authorList>
    </citation>
    <scope>NUCLEOTIDE SEQUENCE</scope>
    <source>
        <strain evidence="7">LB-30</strain>
    </source>
</reference>
<keyword evidence="2" id="KW-0201">Cytochrome c-type biogenesis</keyword>
<evidence type="ECO:0000313" key="7">
    <source>
        <dbReference type="EMBL" id="MDN4165538.1"/>
    </source>
</evidence>
<protein>
    <submittedName>
        <fullName evidence="7">TlpA disulfide reductase family protein</fullName>
    </submittedName>
</protein>
<keyword evidence="8" id="KW-1185">Reference proteome</keyword>
<dbReference type="Pfam" id="PF13905">
    <property type="entry name" value="Thioredoxin_8"/>
    <property type="match status" value="1"/>
</dbReference>
<dbReference type="Gene3D" id="3.40.30.10">
    <property type="entry name" value="Glutaredoxin"/>
    <property type="match status" value="1"/>
</dbReference>
<proteinExistence type="predicted"/>